<comment type="caution">
    <text evidence="1">The sequence shown here is derived from an EMBL/GenBank/DDBJ whole genome shotgun (WGS) entry which is preliminary data.</text>
</comment>
<dbReference type="OrthoDB" id="2445327at2759"/>
<evidence type="ECO:0000313" key="1">
    <source>
        <dbReference type="EMBL" id="KAG9072371.1"/>
    </source>
</evidence>
<proteinExistence type="predicted"/>
<dbReference type="EMBL" id="JAHRHY010000001">
    <property type="protein sequence ID" value="KAG9072371.1"/>
    <property type="molecule type" value="Genomic_DNA"/>
</dbReference>
<protein>
    <submittedName>
        <fullName evidence="1">Uncharacterized protein</fullName>
    </submittedName>
</protein>
<keyword evidence="2" id="KW-1185">Reference proteome</keyword>
<accession>A0A9P8BYH7</accession>
<organism evidence="1 2">
    <name type="scientific">Linnemannia hyalina</name>
    <dbReference type="NCBI Taxonomy" id="64524"/>
    <lineage>
        <taxon>Eukaryota</taxon>
        <taxon>Fungi</taxon>
        <taxon>Fungi incertae sedis</taxon>
        <taxon>Mucoromycota</taxon>
        <taxon>Mortierellomycotina</taxon>
        <taxon>Mortierellomycetes</taxon>
        <taxon>Mortierellales</taxon>
        <taxon>Mortierellaceae</taxon>
        <taxon>Linnemannia</taxon>
    </lineage>
</organism>
<dbReference type="AlphaFoldDB" id="A0A9P8BYH7"/>
<dbReference type="Proteomes" id="UP000707451">
    <property type="component" value="Unassembled WGS sequence"/>
</dbReference>
<evidence type="ECO:0000313" key="2">
    <source>
        <dbReference type="Proteomes" id="UP000707451"/>
    </source>
</evidence>
<gene>
    <name evidence="1" type="ORF">KI688_000141</name>
</gene>
<name>A0A9P8BYH7_9FUNG</name>
<sequence length="242" mass="26776">MHWALQKRKRSAKLQSVAVTSLAGAFVNKKVKLMLQEEVDSFPGSAITDVVAVAGLVELSAPSRNIKGFDGLSGRSLTLEDSFLHHQSMMATDDDPSYATPPSYYSRVLLGPAPSSDPVDANFVDQGYLNRSPSIFYTWDYLDGPGRVDSGVDSPWVYNDIEVGDELMAFRSLIVENNGGLSEPHEKLAVNFMFLVEADHQTGGLQLRSRTSLGRHSVKRQRTWWTHYQKPPSLKHTSGCTC</sequence>
<reference evidence="1" key="1">
    <citation type="submission" date="2021-06" db="EMBL/GenBank/DDBJ databases">
        <title>Genome Sequence of Mortierella hyaline Strain SCG-10, a Cold-Adapted, Nitrate-Reducing Fungus Isolated from Soil in Minnesota, USA.</title>
        <authorList>
            <person name="Aldossari N."/>
        </authorList>
    </citation>
    <scope>NUCLEOTIDE SEQUENCE</scope>
    <source>
        <strain evidence="1">SCG-10</strain>
    </source>
</reference>